<keyword evidence="1" id="KW-1133">Transmembrane helix</keyword>
<feature type="transmembrane region" description="Helical" evidence="1">
    <location>
        <begin position="54"/>
        <end position="75"/>
    </location>
</feature>
<dbReference type="GO" id="GO:0004190">
    <property type="term" value="F:aspartic-type endopeptidase activity"/>
    <property type="evidence" value="ECO:0007669"/>
    <property type="project" value="InterPro"/>
</dbReference>
<name>A0A0R0CFI4_9GAMM</name>
<reference evidence="3 4" key="1">
    <citation type="submission" date="2015-05" db="EMBL/GenBank/DDBJ databases">
        <title>Genome sequencing and analysis of members of genus Stenotrophomonas.</title>
        <authorList>
            <person name="Patil P.P."/>
            <person name="Midha S."/>
            <person name="Patil P.B."/>
        </authorList>
    </citation>
    <scope>NUCLEOTIDE SEQUENCE [LARGE SCALE GENOMIC DNA]</scope>
    <source>
        <strain evidence="3 4">DSM 18929</strain>
    </source>
</reference>
<feature type="transmembrane region" description="Helical" evidence="1">
    <location>
        <begin position="28"/>
        <end position="47"/>
    </location>
</feature>
<organism evidence="3 4">
    <name type="scientific">Stenotrophomonas humi</name>
    <dbReference type="NCBI Taxonomy" id="405444"/>
    <lineage>
        <taxon>Bacteria</taxon>
        <taxon>Pseudomonadati</taxon>
        <taxon>Pseudomonadota</taxon>
        <taxon>Gammaproteobacteria</taxon>
        <taxon>Lysobacterales</taxon>
        <taxon>Lysobacteraceae</taxon>
        <taxon>Stenotrophomonas</taxon>
    </lineage>
</organism>
<keyword evidence="4" id="KW-1185">Reference proteome</keyword>
<dbReference type="STRING" id="405444.ABB26_05305"/>
<dbReference type="EMBL" id="LDJI01000009">
    <property type="protein sequence ID" value="KRG65218.1"/>
    <property type="molecule type" value="Genomic_DNA"/>
</dbReference>
<proteinExistence type="predicted"/>
<evidence type="ECO:0000313" key="3">
    <source>
        <dbReference type="EMBL" id="KRG65218.1"/>
    </source>
</evidence>
<feature type="transmembrane region" description="Helical" evidence="1">
    <location>
        <begin position="95"/>
        <end position="118"/>
    </location>
</feature>
<evidence type="ECO:0000256" key="1">
    <source>
        <dbReference type="SAM" id="Phobius"/>
    </source>
</evidence>
<dbReference type="AlphaFoldDB" id="A0A0R0CFI4"/>
<evidence type="ECO:0000259" key="2">
    <source>
        <dbReference type="Pfam" id="PF01478"/>
    </source>
</evidence>
<dbReference type="GO" id="GO:0016020">
    <property type="term" value="C:membrane"/>
    <property type="evidence" value="ECO:0007669"/>
    <property type="project" value="InterPro"/>
</dbReference>
<gene>
    <name evidence="3" type="ORF">ABB26_05305</name>
</gene>
<dbReference type="InterPro" id="IPR000045">
    <property type="entry name" value="Prepilin_IV_endopep_pep"/>
</dbReference>
<keyword evidence="1" id="KW-0472">Membrane</keyword>
<accession>A0A0R0CFI4</accession>
<dbReference type="Proteomes" id="UP000050864">
    <property type="component" value="Unassembled WGS sequence"/>
</dbReference>
<protein>
    <recommendedName>
        <fullName evidence="2">Prepilin type IV endopeptidase peptidase domain-containing protein</fullName>
    </recommendedName>
</protein>
<comment type="caution">
    <text evidence="3">The sequence shown here is derived from an EMBL/GenBank/DDBJ whole genome shotgun (WGS) entry which is preliminary data.</text>
</comment>
<dbReference type="PATRIC" id="fig|405444.3.peg.3772"/>
<feature type="domain" description="Prepilin type IV endopeptidase peptidase" evidence="2">
    <location>
        <begin position="7"/>
        <end position="107"/>
    </location>
</feature>
<dbReference type="Gene3D" id="1.20.120.1220">
    <property type="match status" value="1"/>
</dbReference>
<dbReference type="OrthoDB" id="5953125at2"/>
<sequence length="177" mass="18751">MTFITLIALLLGLHVAISDMTARRVSNRALLAVLGMVVFAQLFTNGTTPSIADCLLGGVVGLAVLLPFHLIGWMGAGDVKLFSTIGFLLGAKALLPIWVCASLAAGGHAFLVVAWPLAVRYVPASLHKVNLASQGNGWLQDWQLNLRAARQGRSGIPYAAYLGIAMIGYVLHRGGYV</sequence>
<keyword evidence="1" id="KW-0812">Transmembrane</keyword>
<dbReference type="Pfam" id="PF01478">
    <property type="entry name" value="Peptidase_A24"/>
    <property type="match status" value="1"/>
</dbReference>
<feature type="transmembrane region" description="Helical" evidence="1">
    <location>
        <begin position="155"/>
        <end position="172"/>
    </location>
</feature>
<evidence type="ECO:0000313" key="4">
    <source>
        <dbReference type="Proteomes" id="UP000050864"/>
    </source>
</evidence>
<dbReference type="RefSeq" id="WP_057632627.1">
    <property type="nucleotide sequence ID" value="NZ_LDJI01000009.1"/>
</dbReference>